<reference evidence="2 3" key="1">
    <citation type="submission" date="2016-10" db="EMBL/GenBank/DDBJ databases">
        <title>Alkaliphiles isolated from bioreactors.</title>
        <authorList>
            <person name="Salah Z."/>
            <person name="Rout S.P."/>
            <person name="Humphreys P.N."/>
        </authorList>
    </citation>
    <scope>NUCLEOTIDE SEQUENCE [LARGE SCALE GENOMIC DNA]</scope>
    <source>
        <strain evidence="2 3">ZS02</strain>
    </source>
</reference>
<dbReference type="EMBL" id="MTHD01000001">
    <property type="protein sequence ID" value="OMG56638.1"/>
    <property type="molecule type" value="Genomic_DNA"/>
</dbReference>
<sequence>MNNPNSEIQIEDTPAETQSPETPSPEIQVAEVPQPEFQPLDMRRRLRELLSVPERDRSDEVWDEIIELEIQLAPGNRIAGNEPSANQPRHNQPRNNQSRHNQPRHGKPGGGAPVADSGGADAGAQQKKHRPRTKNNRRPRPGGKPGGGSGGEPV</sequence>
<feature type="compositionally biased region" description="Basic residues" evidence="1">
    <location>
        <begin position="126"/>
        <end position="141"/>
    </location>
</feature>
<evidence type="ECO:0000313" key="3">
    <source>
        <dbReference type="Proteomes" id="UP000187526"/>
    </source>
</evidence>
<name>A0A1R1ICY3_9RHOO</name>
<protein>
    <submittedName>
        <fullName evidence="2">Uncharacterized protein</fullName>
    </submittedName>
</protein>
<dbReference type="STRING" id="418702.BJN45_03235"/>
<organism evidence="2 3">
    <name type="scientific">Azonexus hydrophilus</name>
    <dbReference type="NCBI Taxonomy" id="418702"/>
    <lineage>
        <taxon>Bacteria</taxon>
        <taxon>Pseudomonadati</taxon>
        <taxon>Pseudomonadota</taxon>
        <taxon>Betaproteobacteria</taxon>
        <taxon>Rhodocyclales</taxon>
        <taxon>Azonexaceae</taxon>
        <taxon>Azonexus</taxon>
    </lineage>
</organism>
<accession>A0A1R1ICY3</accession>
<feature type="region of interest" description="Disordered" evidence="1">
    <location>
        <begin position="72"/>
        <end position="154"/>
    </location>
</feature>
<feature type="compositionally biased region" description="Gly residues" evidence="1">
    <location>
        <begin position="143"/>
        <end position="154"/>
    </location>
</feature>
<keyword evidence="3" id="KW-1185">Reference proteome</keyword>
<feature type="compositionally biased region" description="Low complexity" evidence="1">
    <location>
        <begin position="113"/>
        <end position="124"/>
    </location>
</feature>
<feature type="compositionally biased region" description="Low complexity" evidence="1">
    <location>
        <begin position="86"/>
        <end position="100"/>
    </location>
</feature>
<dbReference type="Proteomes" id="UP000187526">
    <property type="component" value="Unassembled WGS sequence"/>
</dbReference>
<dbReference type="AlphaFoldDB" id="A0A1R1ICY3"/>
<proteinExistence type="predicted"/>
<evidence type="ECO:0000256" key="1">
    <source>
        <dbReference type="SAM" id="MobiDB-lite"/>
    </source>
</evidence>
<evidence type="ECO:0000313" key="2">
    <source>
        <dbReference type="EMBL" id="OMG56638.1"/>
    </source>
</evidence>
<feature type="region of interest" description="Disordered" evidence="1">
    <location>
        <begin position="1"/>
        <end position="41"/>
    </location>
</feature>
<comment type="caution">
    <text evidence="2">The sequence shown here is derived from an EMBL/GenBank/DDBJ whole genome shotgun (WGS) entry which is preliminary data.</text>
</comment>
<gene>
    <name evidence="2" type="ORF">BJN45_03235</name>
</gene>